<protein>
    <recommendedName>
        <fullName evidence="2">F-box domain-containing protein</fullName>
    </recommendedName>
</protein>
<dbReference type="SUPFAM" id="SSF81383">
    <property type="entry name" value="F-box domain"/>
    <property type="match status" value="1"/>
</dbReference>
<proteinExistence type="predicted"/>
<evidence type="ECO:0000256" key="1">
    <source>
        <dbReference type="SAM" id="MobiDB-lite"/>
    </source>
</evidence>
<feature type="compositionally biased region" description="Basic residues" evidence="1">
    <location>
        <begin position="66"/>
        <end position="80"/>
    </location>
</feature>
<evidence type="ECO:0000313" key="3">
    <source>
        <dbReference type="EMBL" id="PNP46025.1"/>
    </source>
</evidence>
<reference evidence="3 4" key="1">
    <citation type="submission" date="2017-02" db="EMBL/GenBank/DDBJ databases">
        <title>Genomes of Trichoderma spp. with biocontrol activity.</title>
        <authorList>
            <person name="Gardiner D."/>
            <person name="Kazan K."/>
            <person name="Vos C."/>
            <person name="Harvey P."/>
        </authorList>
    </citation>
    <scope>NUCLEOTIDE SEQUENCE [LARGE SCALE GENOMIC DNA]</scope>
    <source>
        <strain evidence="3 4">A5MH</strain>
    </source>
</reference>
<dbReference type="Proteomes" id="UP000236546">
    <property type="component" value="Unassembled WGS sequence"/>
</dbReference>
<evidence type="ECO:0000313" key="4">
    <source>
        <dbReference type="Proteomes" id="UP000236546"/>
    </source>
</evidence>
<organism evidence="3 4">
    <name type="scientific">Trichoderma gamsii</name>
    <dbReference type="NCBI Taxonomy" id="398673"/>
    <lineage>
        <taxon>Eukaryota</taxon>
        <taxon>Fungi</taxon>
        <taxon>Dikarya</taxon>
        <taxon>Ascomycota</taxon>
        <taxon>Pezizomycotina</taxon>
        <taxon>Sordariomycetes</taxon>
        <taxon>Hypocreomycetidae</taxon>
        <taxon>Hypocreales</taxon>
        <taxon>Hypocreaceae</taxon>
        <taxon>Trichoderma</taxon>
    </lineage>
</organism>
<sequence length="308" mass="36292">MIVLPRPTMLPNLGAPSAHSTNIESSGSRFVHHYHPYRNPQHHQSQPHNSRHHQHQPQMGHLQQQQHRRQLSHPHPHAHRHDSPPQRQEQQLQQQPQQQQYHSPQPQQALHHRQHSRTMPSSLIERLPPDVQKTVFSYLDYEALIHLSTMNRYFHRVLDPQRMADPADKAQFIMRAAKDFPQHRPSEKGHDYKPGNFECYVCFRVRSPEHFDMLQPQSVYVDIHGQIVRDREPDTRSDRLIMLRRFCISCGVDTGIHAPFDCLTTRTGRDLWVCRCRKVWSKPLCLRCPDCQGDCPLRPRRKLGVDRP</sequence>
<comment type="caution">
    <text evidence="3">The sequence shown here is derived from an EMBL/GenBank/DDBJ whole genome shotgun (WGS) entry which is preliminary data.</text>
</comment>
<dbReference type="Pfam" id="PF00646">
    <property type="entry name" value="F-box"/>
    <property type="match status" value="1"/>
</dbReference>
<feature type="region of interest" description="Disordered" evidence="1">
    <location>
        <begin position="1"/>
        <end position="126"/>
    </location>
</feature>
<dbReference type="InterPro" id="IPR001810">
    <property type="entry name" value="F-box_dom"/>
</dbReference>
<dbReference type="PROSITE" id="PS50181">
    <property type="entry name" value="FBOX"/>
    <property type="match status" value="1"/>
</dbReference>
<dbReference type="AlphaFoldDB" id="A0A2K0TKH5"/>
<feature type="compositionally biased region" description="Low complexity" evidence="1">
    <location>
        <begin position="85"/>
        <end position="108"/>
    </location>
</feature>
<feature type="domain" description="F-box" evidence="2">
    <location>
        <begin position="121"/>
        <end position="167"/>
    </location>
</feature>
<dbReference type="EMBL" id="MTYH01000016">
    <property type="protein sequence ID" value="PNP46025.1"/>
    <property type="molecule type" value="Genomic_DNA"/>
</dbReference>
<feature type="compositionally biased region" description="Low complexity" evidence="1">
    <location>
        <begin position="56"/>
        <end position="65"/>
    </location>
</feature>
<evidence type="ECO:0000259" key="2">
    <source>
        <dbReference type="PROSITE" id="PS50181"/>
    </source>
</evidence>
<dbReference type="OrthoDB" id="5232052at2759"/>
<gene>
    <name evidence="3" type="ORF">TGAMA5MH_02060</name>
</gene>
<name>A0A2K0TKH5_9HYPO</name>
<dbReference type="InterPro" id="IPR036047">
    <property type="entry name" value="F-box-like_dom_sf"/>
</dbReference>
<feature type="compositionally biased region" description="Polar residues" evidence="1">
    <location>
        <begin position="18"/>
        <end position="28"/>
    </location>
</feature>
<accession>A0A2K0TKH5</accession>